<feature type="transmembrane region" description="Helical" evidence="11">
    <location>
        <begin position="279"/>
        <end position="301"/>
    </location>
</feature>
<evidence type="ECO:0000256" key="5">
    <source>
        <dbReference type="ARBA" id="ARBA00022519"/>
    </source>
</evidence>
<keyword evidence="9" id="KW-0406">Ion transport</keyword>
<dbReference type="GO" id="GO:0000287">
    <property type="term" value="F:magnesium ion binding"/>
    <property type="evidence" value="ECO:0007669"/>
    <property type="project" value="TreeGrafter"/>
</dbReference>
<evidence type="ECO:0000256" key="11">
    <source>
        <dbReference type="SAM" id="Phobius"/>
    </source>
</evidence>
<reference evidence="13" key="1">
    <citation type="submission" date="2016-10" db="EMBL/GenBank/DDBJ databases">
        <authorList>
            <person name="Varghese N."/>
            <person name="Submissions S."/>
        </authorList>
    </citation>
    <scope>NUCLEOTIDE SEQUENCE [LARGE SCALE GENOMIC DNA]</scope>
    <source>
        <strain evidence="13">NRRL B-59562</strain>
    </source>
</reference>
<dbReference type="PANTHER" id="PTHR46494">
    <property type="entry name" value="CORA FAMILY METAL ION TRANSPORTER (EUROFUNG)"/>
    <property type="match status" value="1"/>
</dbReference>
<comment type="similarity">
    <text evidence="2">Belongs to the CorA metal ion transporter (MIT) (TC 1.A.35) family.</text>
</comment>
<sequence length="339" mass="38815">MVDAVPELAANEDETTQYGLIHALVLDGKGRARPIDYTQLEVLQLGDEESVWLHWHRHHPQSQAWLRNESGLSDFACDLLLEENTRPRLLPLPGDELLVFLRGVNLNPGAEPEDMVSLRIFADSRRVISLRLRSLRSTDELLQQWAEGRGPKGPSEVILHLADALTEKVDQLIESLSEEADAMEESTAAGESYTEQGRVLLLRRRAASLRRFLSPQREIFTQLARNHLPWFANDDGDYWNELSNRLVRYLEELELIRERGHLIIESEQRRMSERMNRTMYLLAIITCFFLPMTFLTGLLGINVGGIPGADSRYGFVGACALMAVLGVSQWWIFRRLRWL</sequence>
<dbReference type="AlphaFoldDB" id="A0A1H3DW67"/>
<name>A0A1H3DW67_9PSED</name>
<evidence type="ECO:0000313" key="13">
    <source>
        <dbReference type="Proteomes" id="UP000243778"/>
    </source>
</evidence>
<protein>
    <submittedName>
        <fullName evidence="12">Zinc transporter</fullName>
    </submittedName>
</protein>
<proteinExistence type="inferred from homology"/>
<keyword evidence="7" id="KW-0862">Zinc</keyword>
<dbReference type="Gene3D" id="3.30.460.20">
    <property type="entry name" value="CorA soluble domain-like"/>
    <property type="match status" value="1"/>
</dbReference>
<evidence type="ECO:0000256" key="1">
    <source>
        <dbReference type="ARBA" id="ARBA00004651"/>
    </source>
</evidence>
<dbReference type="PANTHER" id="PTHR46494:SF3">
    <property type="entry name" value="ZINC TRANSPORT PROTEIN ZNTB"/>
    <property type="match status" value="1"/>
</dbReference>
<dbReference type="GO" id="GO:0015087">
    <property type="term" value="F:cobalt ion transmembrane transporter activity"/>
    <property type="evidence" value="ECO:0007669"/>
    <property type="project" value="TreeGrafter"/>
</dbReference>
<dbReference type="Gene3D" id="1.20.58.340">
    <property type="entry name" value="Magnesium transport protein CorA, transmembrane region"/>
    <property type="match status" value="2"/>
</dbReference>
<dbReference type="GO" id="GO:0015095">
    <property type="term" value="F:magnesium ion transmembrane transporter activity"/>
    <property type="evidence" value="ECO:0007669"/>
    <property type="project" value="TreeGrafter"/>
</dbReference>
<keyword evidence="8 11" id="KW-1133">Transmembrane helix</keyword>
<dbReference type="InterPro" id="IPR045863">
    <property type="entry name" value="CorA_TM1_TM2"/>
</dbReference>
<accession>A0A1H3DW67</accession>
<keyword evidence="10 11" id="KW-0472">Membrane</keyword>
<keyword evidence="6 11" id="KW-0812">Transmembrane</keyword>
<keyword evidence="13" id="KW-1185">Reference proteome</keyword>
<evidence type="ECO:0000256" key="7">
    <source>
        <dbReference type="ARBA" id="ARBA00022833"/>
    </source>
</evidence>
<evidence type="ECO:0000256" key="8">
    <source>
        <dbReference type="ARBA" id="ARBA00022989"/>
    </source>
</evidence>
<evidence type="ECO:0000256" key="3">
    <source>
        <dbReference type="ARBA" id="ARBA00022448"/>
    </source>
</evidence>
<gene>
    <name evidence="12" type="ORF">SAMN05216287_3563</name>
</gene>
<dbReference type="GO" id="GO:0050897">
    <property type="term" value="F:cobalt ion binding"/>
    <property type="evidence" value="ECO:0007669"/>
    <property type="project" value="TreeGrafter"/>
</dbReference>
<feature type="transmembrane region" description="Helical" evidence="11">
    <location>
        <begin position="313"/>
        <end position="333"/>
    </location>
</feature>
<evidence type="ECO:0000256" key="2">
    <source>
        <dbReference type="ARBA" id="ARBA00009765"/>
    </source>
</evidence>
<dbReference type="CDD" id="cd12833">
    <property type="entry name" value="ZntB-like_1"/>
    <property type="match status" value="1"/>
</dbReference>
<organism evidence="12 13">
    <name type="scientific">Pseudomonas kuykendallii</name>
    <dbReference type="NCBI Taxonomy" id="1007099"/>
    <lineage>
        <taxon>Bacteria</taxon>
        <taxon>Pseudomonadati</taxon>
        <taxon>Pseudomonadota</taxon>
        <taxon>Gammaproteobacteria</taxon>
        <taxon>Pseudomonadales</taxon>
        <taxon>Pseudomonadaceae</taxon>
        <taxon>Pseudomonas</taxon>
    </lineage>
</organism>
<evidence type="ECO:0000313" key="12">
    <source>
        <dbReference type="EMBL" id="SDX69934.1"/>
    </source>
</evidence>
<dbReference type="SUPFAM" id="SSF144083">
    <property type="entry name" value="Magnesium transport protein CorA, transmembrane region"/>
    <property type="match status" value="1"/>
</dbReference>
<dbReference type="GO" id="GO:0005886">
    <property type="term" value="C:plasma membrane"/>
    <property type="evidence" value="ECO:0007669"/>
    <property type="project" value="UniProtKB-SubCell"/>
</dbReference>
<evidence type="ECO:0000256" key="6">
    <source>
        <dbReference type="ARBA" id="ARBA00022692"/>
    </source>
</evidence>
<comment type="subcellular location">
    <subcellularLocation>
        <location evidence="1">Cell membrane</location>
        <topology evidence="1">Multi-pass membrane protein</topology>
    </subcellularLocation>
</comment>
<dbReference type="InterPro" id="IPR045861">
    <property type="entry name" value="CorA_cytoplasmic_dom"/>
</dbReference>
<keyword evidence="5" id="KW-0997">Cell inner membrane</keyword>
<dbReference type="SUPFAM" id="SSF143865">
    <property type="entry name" value="CorA soluble domain-like"/>
    <property type="match status" value="1"/>
</dbReference>
<keyword evidence="3" id="KW-0813">Transport</keyword>
<dbReference type="Proteomes" id="UP000243778">
    <property type="component" value="Unassembled WGS sequence"/>
</dbReference>
<evidence type="ECO:0000256" key="9">
    <source>
        <dbReference type="ARBA" id="ARBA00023065"/>
    </source>
</evidence>
<evidence type="ECO:0000256" key="4">
    <source>
        <dbReference type="ARBA" id="ARBA00022475"/>
    </source>
</evidence>
<dbReference type="InterPro" id="IPR002523">
    <property type="entry name" value="MgTranspt_CorA/ZnTranspt_ZntB"/>
</dbReference>
<dbReference type="Pfam" id="PF01544">
    <property type="entry name" value="CorA"/>
    <property type="match status" value="1"/>
</dbReference>
<evidence type="ECO:0000256" key="10">
    <source>
        <dbReference type="ARBA" id="ARBA00023136"/>
    </source>
</evidence>
<dbReference type="EMBL" id="FNNU01000005">
    <property type="protein sequence ID" value="SDX69934.1"/>
    <property type="molecule type" value="Genomic_DNA"/>
</dbReference>
<keyword evidence="4" id="KW-1003">Cell membrane</keyword>
<dbReference type="STRING" id="1007099.SAMN05216287_3563"/>